<dbReference type="SUPFAM" id="SSF56935">
    <property type="entry name" value="Porins"/>
    <property type="match status" value="1"/>
</dbReference>
<dbReference type="PROSITE" id="PS52016">
    <property type="entry name" value="TONB_DEPENDENT_REC_3"/>
    <property type="match status" value="1"/>
</dbReference>
<organism evidence="8 9">
    <name type="scientific">OM182 bacterium BACL3 MAG-120920-bin41</name>
    <dbReference type="NCBI Taxonomy" id="1655580"/>
    <lineage>
        <taxon>Bacteria</taxon>
        <taxon>Pseudomonadati</taxon>
        <taxon>Pseudomonadota</taxon>
        <taxon>Gammaproteobacteria</taxon>
        <taxon>OMG group</taxon>
        <taxon>OM182 clade</taxon>
    </lineage>
</organism>
<comment type="caution">
    <text evidence="8">The sequence shown here is derived from an EMBL/GenBank/DDBJ whole genome shotgun (WGS) entry which is preliminary data.</text>
</comment>
<dbReference type="EMBL" id="LIBE01000176">
    <property type="protein sequence ID" value="KRO84625.1"/>
    <property type="molecule type" value="Genomic_DNA"/>
</dbReference>
<keyword evidence="2 7" id="KW-0813">Transport</keyword>
<keyword evidence="3 7" id="KW-1134">Transmembrane beta strand</keyword>
<evidence type="ECO:0000256" key="3">
    <source>
        <dbReference type="ARBA" id="ARBA00022452"/>
    </source>
</evidence>
<dbReference type="Gene3D" id="2.40.170.20">
    <property type="entry name" value="TonB-dependent receptor, beta-barrel domain"/>
    <property type="match status" value="1"/>
</dbReference>
<gene>
    <name evidence="8" type="ORF">ABR72_06010</name>
</gene>
<dbReference type="InterPro" id="IPR036942">
    <property type="entry name" value="Beta-barrel_TonB_sf"/>
</dbReference>
<evidence type="ECO:0000256" key="4">
    <source>
        <dbReference type="ARBA" id="ARBA00022692"/>
    </source>
</evidence>
<evidence type="ECO:0000256" key="7">
    <source>
        <dbReference type="PROSITE-ProRule" id="PRU01360"/>
    </source>
</evidence>
<keyword evidence="6 7" id="KW-0998">Cell outer membrane</keyword>
<dbReference type="Proteomes" id="UP000051547">
    <property type="component" value="Unassembled WGS sequence"/>
</dbReference>
<evidence type="ECO:0000256" key="2">
    <source>
        <dbReference type="ARBA" id="ARBA00022448"/>
    </source>
</evidence>
<keyword evidence="4 7" id="KW-0812">Transmembrane</keyword>
<keyword evidence="5 7" id="KW-0472">Membrane</keyword>
<evidence type="ECO:0000256" key="5">
    <source>
        <dbReference type="ARBA" id="ARBA00023136"/>
    </source>
</evidence>
<evidence type="ECO:0000256" key="1">
    <source>
        <dbReference type="ARBA" id="ARBA00004571"/>
    </source>
</evidence>
<evidence type="ECO:0000256" key="6">
    <source>
        <dbReference type="ARBA" id="ARBA00023237"/>
    </source>
</evidence>
<accession>A0A0R2TBF0</accession>
<evidence type="ECO:0000313" key="9">
    <source>
        <dbReference type="Proteomes" id="UP000051547"/>
    </source>
</evidence>
<name>A0A0R2TBF0_9GAMM</name>
<dbReference type="InterPro" id="IPR039426">
    <property type="entry name" value="TonB-dep_rcpt-like"/>
</dbReference>
<comment type="subcellular location">
    <subcellularLocation>
        <location evidence="1 7">Cell outer membrane</location>
        <topology evidence="1 7">Multi-pass membrane protein</topology>
    </subcellularLocation>
</comment>
<protein>
    <submittedName>
        <fullName evidence="8">Uncharacterized protein</fullName>
    </submittedName>
</protein>
<evidence type="ECO:0000313" key="8">
    <source>
        <dbReference type="EMBL" id="KRO84625.1"/>
    </source>
</evidence>
<proteinExistence type="inferred from homology"/>
<reference evidence="8 9" key="1">
    <citation type="submission" date="2015-10" db="EMBL/GenBank/DDBJ databases">
        <title>Metagenome-Assembled Genomes uncover a global brackish microbiome.</title>
        <authorList>
            <person name="Hugerth L.W."/>
            <person name="Larsson J."/>
            <person name="Alneberg J."/>
            <person name="Lindh M.V."/>
            <person name="Legrand C."/>
            <person name="Pinhassi J."/>
            <person name="Andersson A.F."/>
        </authorList>
    </citation>
    <scope>NUCLEOTIDE SEQUENCE [LARGE SCALE GENOMIC DNA]</scope>
    <source>
        <strain evidence="8">BACL4 MAG-120920-bin41</strain>
    </source>
</reference>
<dbReference type="AlphaFoldDB" id="A0A0R2TBF0"/>
<sequence length="91" mass="10748">MDTERARDQRTRISQHGRVLYNPENTASYSGHNLLNLRTQYTVNDSVQIYANILNLDNREYAERADWTSFTDDRYFPGEPRRAFIGITINY</sequence>
<dbReference type="GO" id="GO:0009279">
    <property type="term" value="C:cell outer membrane"/>
    <property type="evidence" value="ECO:0007669"/>
    <property type="project" value="UniProtKB-SubCell"/>
</dbReference>
<comment type="similarity">
    <text evidence="7">Belongs to the TonB-dependent receptor family.</text>
</comment>